<dbReference type="RefSeq" id="WP_023507779.1">
    <property type="nucleotide sequence ID" value="NZ_LN794217.1"/>
</dbReference>
<dbReference type="KEGG" id="rmc:RMONA_04865"/>
<dbReference type="GO" id="GO:0008168">
    <property type="term" value="F:methyltransferase activity"/>
    <property type="evidence" value="ECO:0007669"/>
    <property type="project" value="UniProtKB-KW"/>
</dbReference>
<proteinExistence type="predicted"/>
<dbReference type="EMBL" id="LN794217">
    <property type="protein sequence ID" value="CEO17354.1"/>
    <property type="molecule type" value="Genomic_DNA"/>
</dbReference>
<evidence type="ECO:0000313" key="4">
    <source>
        <dbReference type="Proteomes" id="UP000018149"/>
    </source>
</evidence>
<sequence>MEEKQKSKPTLRTRANKIKEFRCKNLIAVIENPDNIKNIGTIIRNVNALGIKKAYIVTNQKLLLDTWEENSMLYPSLTSNGVS</sequence>
<reference evidence="3 4" key="1">
    <citation type="submission" date="2015-01" db="EMBL/GenBank/DDBJ databases">
        <title>Draft genome sequence of Rickettsia monacensis strain IrR/Munich.</title>
        <authorList>
            <person name="Felsheim R.F."/>
            <person name="Johnson S.L."/>
            <person name="Kurtti T.J."/>
            <person name="Munderloh U.G."/>
        </authorList>
    </citation>
    <scope>NUCLEOTIDE SEQUENCE [LARGE SCALE GENOMIC DNA]</scope>
    <source>
        <strain evidence="3 4">IrR/Munich</strain>
    </source>
</reference>
<keyword evidence="1" id="KW-0489">Methyltransferase</keyword>
<dbReference type="SUPFAM" id="SSF75217">
    <property type="entry name" value="alpha/beta knot"/>
    <property type="match status" value="1"/>
</dbReference>
<dbReference type="Gene3D" id="3.40.1280.10">
    <property type="match status" value="1"/>
</dbReference>
<evidence type="ECO:0000256" key="1">
    <source>
        <dbReference type="ARBA" id="ARBA00022603"/>
    </source>
</evidence>
<keyword evidence="2" id="KW-0808">Transferase</keyword>
<dbReference type="Proteomes" id="UP000018149">
    <property type="component" value="Chromosome I"/>
</dbReference>
<dbReference type="AlphaFoldDB" id="A0A0B7J4Y7"/>
<protein>
    <submittedName>
        <fullName evidence="3">Uncharacterized protein</fullName>
    </submittedName>
</protein>
<name>A0A0B7J4Y7_9RICK</name>
<evidence type="ECO:0000256" key="2">
    <source>
        <dbReference type="ARBA" id="ARBA00022679"/>
    </source>
</evidence>
<dbReference type="HOGENOM" id="CLU_2540438_0_0_5"/>
<accession>A0A0B7J4Y7</accession>
<keyword evidence="4" id="KW-1185">Reference proteome</keyword>
<dbReference type="GO" id="GO:0032259">
    <property type="term" value="P:methylation"/>
    <property type="evidence" value="ECO:0007669"/>
    <property type="project" value="UniProtKB-KW"/>
</dbReference>
<organism evidence="3 4">
    <name type="scientific">Rickettsia monacensis</name>
    <dbReference type="NCBI Taxonomy" id="109232"/>
    <lineage>
        <taxon>Bacteria</taxon>
        <taxon>Pseudomonadati</taxon>
        <taxon>Pseudomonadota</taxon>
        <taxon>Alphaproteobacteria</taxon>
        <taxon>Rickettsiales</taxon>
        <taxon>Rickettsiaceae</taxon>
        <taxon>Rickettsieae</taxon>
        <taxon>Rickettsia</taxon>
        <taxon>spotted fever group</taxon>
    </lineage>
</organism>
<gene>
    <name evidence="3" type="ORF">RMONA_04865</name>
</gene>
<evidence type="ECO:0000313" key="3">
    <source>
        <dbReference type="EMBL" id="CEO17354.1"/>
    </source>
</evidence>
<reference evidence="4" key="2">
    <citation type="submission" date="2015-01" db="EMBL/GenBank/DDBJ databases">
        <authorList>
            <person name="Felsheim R."/>
        </authorList>
    </citation>
    <scope>NUCLEOTIDE SEQUENCE [LARGE SCALE GENOMIC DNA]</scope>
    <source>
        <strain evidence="4">IrR/Munich</strain>
    </source>
</reference>
<dbReference type="InterPro" id="IPR029028">
    <property type="entry name" value="Alpha/beta_knot_MTases"/>
</dbReference>
<dbReference type="STRING" id="109232.RMONA_04865"/>
<dbReference type="InterPro" id="IPR029026">
    <property type="entry name" value="tRNA_m1G_MTases_N"/>
</dbReference>